<evidence type="ECO:0000256" key="1">
    <source>
        <dbReference type="SAM" id="Phobius"/>
    </source>
</evidence>
<keyword evidence="3" id="KW-1185">Reference proteome</keyword>
<protein>
    <submittedName>
        <fullName evidence="2">Uncharacterized protein</fullName>
    </submittedName>
</protein>
<evidence type="ECO:0000313" key="3">
    <source>
        <dbReference type="Proteomes" id="UP001642360"/>
    </source>
</evidence>
<sequence length="449" mass="51727">MDWDALQWQYEPHRDGFYFCRPKMSQTIDHIALSIDQELACLPPTPLNPCIFKVFRELRIENEKAYEPKIIAIGPFHHGKDNLQEMEEHKMRYLQLLLHRRNEKSVNKYVMALSDMEERTRTCYAESSGLNKVEFVKMVLLDGIFVIELFRKWNARSSYTNDPIVQSSRMLGVICGDLLLLENQLPFFILVHLFNMTRDSDTQEDISHLALSLLDNILPGPAVSHVSNIPEDEVKHLLHLIHGSMCYSFAKKVESCGEVTRFEVDKFELINTITDLQEAGIAFKVDEGSNNLFDIKFNNGLMEIPRLLIGDDTESILRNLIAYEQFLPDETHRRYVTDYALLMDCLVNSPKDASFLRCCRIITNGLGDGIVVCNTLNKLVNSVTLSTKFSYFQVFNNLNKHCKSPYNKWMANLRHNYFNSPWALISFLAAVVLLLLTVAQTIFSALSYF</sequence>
<dbReference type="PANTHER" id="PTHR31170">
    <property type="entry name" value="BNAC04G53230D PROTEIN"/>
    <property type="match status" value="1"/>
</dbReference>
<dbReference type="Pfam" id="PF03140">
    <property type="entry name" value="DUF247"/>
    <property type="match status" value="1"/>
</dbReference>
<feature type="transmembrane region" description="Helical" evidence="1">
    <location>
        <begin position="422"/>
        <end position="446"/>
    </location>
</feature>
<accession>A0ABC8TUV1</accession>
<dbReference type="PANTHER" id="PTHR31170:SF17">
    <property type="match status" value="1"/>
</dbReference>
<keyword evidence="1" id="KW-1133">Transmembrane helix</keyword>
<reference evidence="2 3" key="1">
    <citation type="submission" date="2024-02" db="EMBL/GenBank/DDBJ databases">
        <authorList>
            <person name="Vignale AGUSTIN F."/>
            <person name="Sosa J E."/>
            <person name="Modenutti C."/>
        </authorList>
    </citation>
    <scope>NUCLEOTIDE SEQUENCE [LARGE SCALE GENOMIC DNA]</scope>
</reference>
<name>A0ABC8TUV1_9AQUA</name>
<organism evidence="2 3">
    <name type="scientific">Ilex paraguariensis</name>
    <name type="common">yerba mate</name>
    <dbReference type="NCBI Taxonomy" id="185542"/>
    <lineage>
        <taxon>Eukaryota</taxon>
        <taxon>Viridiplantae</taxon>
        <taxon>Streptophyta</taxon>
        <taxon>Embryophyta</taxon>
        <taxon>Tracheophyta</taxon>
        <taxon>Spermatophyta</taxon>
        <taxon>Magnoliopsida</taxon>
        <taxon>eudicotyledons</taxon>
        <taxon>Gunneridae</taxon>
        <taxon>Pentapetalae</taxon>
        <taxon>asterids</taxon>
        <taxon>campanulids</taxon>
        <taxon>Aquifoliales</taxon>
        <taxon>Aquifoliaceae</taxon>
        <taxon>Ilex</taxon>
    </lineage>
</organism>
<dbReference type="InterPro" id="IPR004158">
    <property type="entry name" value="DUF247_pln"/>
</dbReference>
<gene>
    <name evidence="2" type="ORF">ILEXP_LOCUS42677</name>
</gene>
<keyword evidence="1" id="KW-0812">Transmembrane</keyword>
<keyword evidence="1" id="KW-0472">Membrane</keyword>
<evidence type="ECO:0000313" key="2">
    <source>
        <dbReference type="EMBL" id="CAK9172975.1"/>
    </source>
</evidence>
<dbReference type="AlphaFoldDB" id="A0ABC8TUV1"/>
<proteinExistence type="predicted"/>
<comment type="caution">
    <text evidence="2">The sequence shown here is derived from an EMBL/GenBank/DDBJ whole genome shotgun (WGS) entry which is preliminary data.</text>
</comment>
<dbReference type="EMBL" id="CAUOFW020006124">
    <property type="protein sequence ID" value="CAK9172975.1"/>
    <property type="molecule type" value="Genomic_DNA"/>
</dbReference>
<dbReference type="Proteomes" id="UP001642360">
    <property type="component" value="Unassembled WGS sequence"/>
</dbReference>